<keyword evidence="2" id="KW-1185">Reference proteome</keyword>
<accession>A0ABR0T3S2</accession>
<protein>
    <submittedName>
        <fullName evidence="1">Uncharacterized protein</fullName>
    </submittedName>
</protein>
<dbReference type="Proteomes" id="UP001338125">
    <property type="component" value="Unassembled WGS sequence"/>
</dbReference>
<proteinExistence type="predicted"/>
<evidence type="ECO:0000313" key="2">
    <source>
        <dbReference type="Proteomes" id="UP001338125"/>
    </source>
</evidence>
<gene>
    <name evidence="1" type="ORF">PT974_01474</name>
</gene>
<sequence length="254" mass="28427">MEYPRNPSTPTQAIGRLWRLGSPTDESRLMEKRVNILAAEGELPKELTGQHRLIAAHEILRVHLGLAVSQEHVSKRHPLLGPLDALRAFSRIIHDGIIAAPETEDENANARVIFDTGDNVQRHPGEPPVGYETKLETTITQETLIQVRQSELDSIPHSAIGIHFSSSDPIWPISSSIHLQHALTADQWLSTAISPKHQLRHESTNSTFEKNEIDYYAPDTVKMDLAKCALDRVKLPRKKMQDQKRISSDVLAGC</sequence>
<dbReference type="EMBL" id="JAVFKD010000001">
    <property type="protein sequence ID" value="KAK5999086.1"/>
    <property type="molecule type" value="Genomic_DNA"/>
</dbReference>
<reference evidence="1 2" key="1">
    <citation type="submission" date="2024-01" db="EMBL/GenBank/DDBJ databases">
        <title>Complete genome of Cladobotryum mycophilum ATHUM6906.</title>
        <authorList>
            <person name="Christinaki A.C."/>
            <person name="Myridakis A.I."/>
            <person name="Kouvelis V.N."/>
        </authorList>
    </citation>
    <scope>NUCLEOTIDE SEQUENCE [LARGE SCALE GENOMIC DNA]</scope>
    <source>
        <strain evidence="1 2">ATHUM6906</strain>
    </source>
</reference>
<evidence type="ECO:0000313" key="1">
    <source>
        <dbReference type="EMBL" id="KAK5999086.1"/>
    </source>
</evidence>
<name>A0ABR0T3S2_9HYPO</name>
<comment type="caution">
    <text evidence="1">The sequence shown here is derived from an EMBL/GenBank/DDBJ whole genome shotgun (WGS) entry which is preliminary data.</text>
</comment>
<organism evidence="1 2">
    <name type="scientific">Cladobotryum mycophilum</name>
    <dbReference type="NCBI Taxonomy" id="491253"/>
    <lineage>
        <taxon>Eukaryota</taxon>
        <taxon>Fungi</taxon>
        <taxon>Dikarya</taxon>
        <taxon>Ascomycota</taxon>
        <taxon>Pezizomycotina</taxon>
        <taxon>Sordariomycetes</taxon>
        <taxon>Hypocreomycetidae</taxon>
        <taxon>Hypocreales</taxon>
        <taxon>Hypocreaceae</taxon>
        <taxon>Cladobotryum</taxon>
    </lineage>
</organism>